<dbReference type="GO" id="GO:0004181">
    <property type="term" value="F:metallocarboxypeptidase activity"/>
    <property type="evidence" value="ECO:0007669"/>
    <property type="project" value="InterPro"/>
</dbReference>
<dbReference type="AlphaFoldDB" id="K1TW05"/>
<keyword evidence="1" id="KW-0378">Hydrolase</keyword>
<dbReference type="PROSITE" id="PS52034">
    <property type="entry name" value="PEPTIDASE_M32"/>
    <property type="match status" value="1"/>
</dbReference>
<dbReference type="PRINTS" id="PR00998">
    <property type="entry name" value="CRBOXYPTASET"/>
</dbReference>
<sequence>IMEVWGLDPDHCVLGETEHPFTSGFWHGDVRITTHYMPQDMFSNLYSVAHEGGHALYELNVDPKYDYTTLAGGATTGLHESQSRLFENYVGRSRAFIHYLYPTLLELFPQQLNGVTEEEIYRAVNRAEPSLIRTEADELTYSLHIMVRYELEKALMQGTLTVADLPAAWNAKYKEYLGVDVPDDTHGCLQDIHWAMGDMGYFPSYALGSAYSAQAVDDLRKTMDLDAQWAEGNMQPLKDALRSRVWQHGRAKEPQWLVQSLCGGAFDAAHYTN</sequence>
<keyword evidence="1" id="KW-0121">Carboxypeptidase</keyword>
<dbReference type="Pfam" id="PF02074">
    <property type="entry name" value="Peptidase_M32"/>
    <property type="match status" value="1"/>
</dbReference>
<comment type="caution">
    <text evidence="1">The sequence shown here is derived from an EMBL/GenBank/DDBJ whole genome shotgun (WGS) entry which is preliminary data.</text>
</comment>
<accession>K1TW05</accession>
<dbReference type="InterPro" id="IPR001333">
    <property type="entry name" value="Peptidase_M32_Taq"/>
</dbReference>
<dbReference type="GO" id="GO:0006508">
    <property type="term" value="P:proteolysis"/>
    <property type="evidence" value="ECO:0007669"/>
    <property type="project" value="InterPro"/>
</dbReference>
<keyword evidence="1" id="KW-0645">Protease</keyword>
<dbReference type="PANTHER" id="PTHR34217:SF1">
    <property type="entry name" value="CARBOXYPEPTIDASE 1"/>
    <property type="match status" value="1"/>
</dbReference>
<name>K1TW05_9ZZZZ</name>
<dbReference type="PANTHER" id="PTHR34217">
    <property type="entry name" value="METAL-DEPENDENT CARBOXYPEPTIDASE"/>
    <property type="match status" value="1"/>
</dbReference>
<dbReference type="Gene3D" id="1.10.1370.30">
    <property type="match status" value="1"/>
</dbReference>
<evidence type="ECO:0000313" key="1">
    <source>
        <dbReference type="EMBL" id="EKC77267.1"/>
    </source>
</evidence>
<feature type="non-terminal residue" evidence="1">
    <location>
        <position position="273"/>
    </location>
</feature>
<organism evidence="1">
    <name type="scientific">human gut metagenome</name>
    <dbReference type="NCBI Taxonomy" id="408170"/>
    <lineage>
        <taxon>unclassified sequences</taxon>
        <taxon>metagenomes</taxon>
        <taxon>organismal metagenomes</taxon>
    </lineage>
</organism>
<proteinExistence type="predicted"/>
<feature type="non-terminal residue" evidence="1">
    <location>
        <position position="1"/>
    </location>
</feature>
<dbReference type="SUPFAM" id="SSF55486">
    <property type="entry name" value="Metalloproteases ('zincins'), catalytic domain"/>
    <property type="match status" value="1"/>
</dbReference>
<protein>
    <submittedName>
        <fullName evidence="1">Thermostable carboxypeptidase 1</fullName>
    </submittedName>
</protein>
<dbReference type="EMBL" id="AJWY01002810">
    <property type="protein sequence ID" value="EKC77267.1"/>
    <property type="molecule type" value="Genomic_DNA"/>
</dbReference>
<reference evidence="1" key="1">
    <citation type="journal article" date="2013" name="Environ. Microbiol.">
        <title>Microbiota from the distal guts of lean and obese adolescents exhibit partial functional redundancy besides clear differences in community structure.</title>
        <authorList>
            <person name="Ferrer M."/>
            <person name="Ruiz A."/>
            <person name="Lanza F."/>
            <person name="Haange S.B."/>
            <person name="Oberbach A."/>
            <person name="Till H."/>
            <person name="Bargiela R."/>
            <person name="Campoy C."/>
            <person name="Segura M.T."/>
            <person name="Richter M."/>
            <person name="von Bergen M."/>
            <person name="Seifert J."/>
            <person name="Suarez A."/>
        </authorList>
    </citation>
    <scope>NUCLEOTIDE SEQUENCE</scope>
</reference>
<gene>
    <name evidence="1" type="ORF">LEA_04261</name>
</gene>